<dbReference type="PANTHER" id="PTHR36582:SF2">
    <property type="entry name" value="ANTITOXIN PARD"/>
    <property type="match status" value="1"/>
</dbReference>
<evidence type="ECO:0000313" key="6">
    <source>
        <dbReference type="Proteomes" id="UP000249396"/>
    </source>
</evidence>
<evidence type="ECO:0000256" key="1">
    <source>
        <dbReference type="ARBA" id="ARBA00008580"/>
    </source>
</evidence>
<proteinExistence type="inferred from homology"/>
<dbReference type="SUPFAM" id="SSF47598">
    <property type="entry name" value="Ribbon-helix-helix"/>
    <property type="match status" value="1"/>
</dbReference>
<dbReference type="PANTHER" id="PTHR36582">
    <property type="entry name" value="ANTITOXIN PARD"/>
    <property type="match status" value="1"/>
</dbReference>
<comment type="caution">
    <text evidence="5">The sequence shown here is derived from an EMBL/GenBank/DDBJ whole genome shotgun (WGS) entry which is preliminary data.</text>
</comment>
<dbReference type="GO" id="GO:0006355">
    <property type="term" value="P:regulation of DNA-templated transcription"/>
    <property type="evidence" value="ECO:0007669"/>
    <property type="project" value="InterPro"/>
</dbReference>
<sequence length="93" mass="10574">MSSVEKFNIALTPDIAATVRQAVESGDYASTGEVVRDALQDWKIKRQLHEQCDLELLKLWQEGIESGSAGILDMEEIKREARRLYDEKNGYSE</sequence>
<comment type="function">
    <text evidence="4">Antitoxin component of a type II toxin-antitoxin (TA) system. Neutralizes the effect of toxin ParE.</text>
</comment>
<comment type="similarity">
    <text evidence="1">Belongs to the ParD antitoxin family.</text>
</comment>
<accession>A0A2W4SDP6</accession>
<name>A0A2W4SDP6_9GAMM</name>
<dbReference type="InterPro" id="IPR010985">
    <property type="entry name" value="Ribbon_hlx_hlx"/>
</dbReference>
<reference evidence="5 6" key="1">
    <citation type="journal article" date="2018" name="Aquat. Microb. Ecol.">
        <title>Gammaproteobacterial methanotrophs dominate.</title>
        <authorList>
            <person name="Rissanen A.J."/>
            <person name="Saarenheimo J."/>
            <person name="Tiirola M."/>
            <person name="Peura S."/>
            <person name="Aalto S.L."/>
            <person name="Karvinen A."/>
            <person name="Nykanen H."/>
        </authorList>
    </citation>
    <scope>NUCLEOTIDE SEQUENCE [LARGE SCALE GENOMIC DNA]</scope>
    <source>
        <strain evidence="5">AMbin10</strain>
    </source>
</reference>
<evidence type="ECO:0000256" key="4">
    <source>
        <dbReference type="ARBA" id="ARBA00037106"/>
    </source>
</evidence>
<evidence type="ECO:0000256" key="3">
    <source>
        <dbReference type="ARBA" id="ARBA00022649"/>
    </source>
</evidence>
<dbReference type="AlphaFoldDB" id="A0A2W4SDP6"/>
<gene>
    <name evidence="5" type="ORF">DM484_25735</name>
</gene>
<protein>
    <recommendedName>
        <fullName evidence="2">Antitoxin ParD</fullName>
    </recommendedName>
</protein>
<evidence type="ECO:0000256" key="2">
    <source>
        <dbReference type="ARBA" id="ARBA00017940"/>
    </source>
</evidence>
<dbReference type="Proteomes" id="UP000249396">
    <property type="component" value="Unassembled WGS sequence"/>
</dbReference>
<dbReference type="Gene3D" id="6.10.10.120">
    <property type="entry name" value="Antitoxin ParD1-like"/>
    <property type="match status" value="1"/>
</dbReference>
<keyword evidence="3" id="KW-1277">Toxin-antitoxin system</keyword>
<evidence type="ECO:0000313" key="5">
    <source>
        <dbReference type="EMBL" id="PZN71754.1"/>
    </source>
</evidence>
<dbReference type="InterPro" id="IPR038296">
    <property type="entry name" value="ParD_sf"/>
</dbReference>
<dbReference type="EMBL" id="QJPH01000509">
    <property type="protein sequence ID" value="PZN71754.1"/>
    <property type="molecule type" value="Genomic_DNA"/>
</dbReference>
<dbReference type="InterPro" id="IPR022789">
    <property type="entry name" value="ParD"/>
</dbReference>
<organism evidence="5 6">
    <name type="scientific">Candidatus Methylumidiphilus alinenensis</name>
    <dbReference type="NCBI Taxonomy" id="2202197"/>
    <lineage>
        <taxon>Bacteria</taxon>
        <taxon>Pseudomonadati</taxon>
        <taxon>Pseudomonadota</taxon>
        <taxon>Gammaproteobacteria</taxon>
        <taxon>Methylococcales</taxon>
        <taxon>Candidatus Methylumidiphilus</taxon>
    </lineage>
</organism>